<sequence length="62" mass="7411">MRNGVEMKSRMYMISISHFYVGNENKFMGSLAFNVVWRHQDVIALMYHQSPKICNQSFMYSR</sequence>
<keyword evidence="2" id="KW-1185">Reference proteome</keyword>
<name>A0A1J1IXA9_9DIPT</name>
<dbReference type="AlphaFoldDB" id="A0A1J1IXA9"/>
<proteinExistence type="predicted"/>
<reference evidence="1 2" key="1">
    <citation type="submission" date="2015-04" db="EMBL/GenBank/DDBJ databases">
        <authorList>
            <person name="Syromyatnikov M.Y."/>
            <person name="Popov V.N."/>
        </authorList>
    </citation>
    <scope>NUCLEOTIDE SEQUENCE [LARGE SCALE GENOMIC DNA]</scope>
</reference>
<organism evidence="1 2">
    <name type="scientific">Clunio marinus</name>
    <dbReference type="NCBI Taxonomy" id="568069"/>
    <lineage>
        <taxon>Eukaryota</taxon>
        <taxon>Metazoa</taxon>
        <taxon>Ecdysozoa</taxon>
        <taxon>Arthropoda</taxon>
        <taxon>Hexapoda</taxon>
        <taxon>Insecta</taxon>
        <taxon>Pterygota</taxon>
        <taxon>Neoptera</taxon>
        <taxon>Endopterygota</taxon>
        <taxon>Diptera</taxon>
        <taxon>Nematocera</taxon>
        <taxon>Chironomoidea</taxon>
        <taxon>Chironomidae</taxon>
        <taxon>Clunio</taxon>
    </lineage>
</organism>
<dbReference type="EMBL" id="CVRI01000063">
    <property type="protein sequence ID" value="CRL04736.1"/>
    <property type="molecule type" value="Genomic_DNA"/>
</dbReference>
<dbReference type="Proteomes" id="UP000183832">
    <property type="component" value="Unassembled WGS sequence"/>
</dbReference>
<accession>A0A1J1IXA9</accession>
<evidence type="ECO:0000313" key="2">
    <source>
        <dbReference type="Proteomes" id="UP000183832"/>
    </source>
</evidence>
<protein>
    <submittedName>
        <fullName evidence="1">CLUMA_CG017796, isoform A</fullName>
    </submittedName>
</protein>
<evidence type="ECO:0000313" key="1">
    <source>
        <dbReference type="EMBL" id="CRL04736.1"/>
    </source>
</evidence>
<gene>
    <name evidence="1" type="ORF">CLUMA_CG017796</name>
</gene>